<feature type="chain" id="PRO_5031208830" evidence="1">
    <location>
        <begin position="25"/>
        <end position="106"/>
    </location>
</feature>
<protein>
    <submittedName>
        <fullName evidence="2">Uncharacterized protein</fullName>
    </submittedName>
</protein>
<dbReference type="InterPro" id="IPR031985">
    <property type="entry name" value="DUF4787"/>
</dbReference>
<dbReference type="Pfam" id="PF16029">
    <property type="entry name" value="DUF4787"/>
    <property type="match status" value="1"/>
</dbReference>
<evidence type="ECO:0000313" key="2">
    <source>
        <dbReference type="EMBL" id="CAD8816309.1"/>
    </source>
</evidence>
<feature type="signal peptide" evidence="1">
    <location>
        <begin position="1"/>
        <end position="24"/>
    </location>
</feature>
<evidence type="ECO:0000256" key="1">
    <source>
        <dbReference type="SAM" id="SignalP"/>
    </source>
</evidence>
<dbReference type="AlphaFoldDB" id="A0A7S1EQ06"/>
<keyword evidence="1" id="KW-0732">Signal</keyword>
<sequence>MRFVFCFVVAVVVFGVLCMTTVEARSKGHFGRFLRNKRVKCGQRYECLKVEEENFEACVLDCISSECYELIYSKNPLEDGEIDDERWNKFQQCVRATNFRSKSNQE</sequence>
<organism evidence="2">
    <name type="scientific">Timspurckia oligopyrenoides</name>
    <dbReference type="NCBI Taxonomy" id="708627"/>
    <lineage>
        <taxon>Eukaryota</taxon>
        <taxon>Rhodophyta</taxon>
        <taxon>Bangiophyceae</taxon>
        <taxon>Porphyridiales</taxon>
        <taxon>Porphyridiaceae</taxon>
        <taxon>Timspurckia</taxon>
    </lineage>
</organism>
<gene>
    <name evidence="2" type="ORF">TOLI1172_LOCUS697</name>
</gene>
<accession>A0A7S1EQ06</accession>
<dbReference type="PANTHER" id="PTHR35455">
    <property type="entry name" value="UNNAMED PRODUCT"/>
    <property type="match status" value="1"/>
</dbReference>
<proteinExistence type="predicted"/>
<dbReference type="EMBL" id="HBFP01000957">
    <property type="protein sequence ID" value="CAD8816309.1"/>
    <property type="molecule type" value="Transcribed_RNA"/>
</dbReference>
<dbReference type="PANTHER" id="PTHR35455:SF1">
    <property type="entry name" value="AGAP005842-PA"/>
    <property type="match status" value="1"/>
</dbReference>
<reference evidence="2" key="1">
    <citation type="submission" date="2021-01" db="EMBL/GenBank/DDBJ databases">
        <authorList>
            <person name="Corre E."/>
            <person name="Pelletier E."/>
            <person name="Niang G."/>
            <person name="Scheremetjew M."/>
            <person name="Finn R."/>
            <person name="Kale V."/>
            <person name="Holt S."/>
            <person name="Cochrane G."/>
            <person name="Meng A."/>
            <person name="Brown T."/>
            <person name="Cohen L."/>
        </authorList>
    </citation>
    <scope>NUCLEOTIDE SEQUENCE</scope>
    <source>
        <strain evidence="2">CCMP3278</strain>
    </source>
</reference>
<name>A0A7S1EQ06_9RHOD</name>